<feature type="chain" id="PRO_5047187562" evidence="5">
    <location>
        <begin position="23"/>
        <end position="587"/>
    </location>
</feature>
<comment type="similarity">
    <text evidence="1">Belongs to the sulfatase family.</text>
</comment>
<evidence type="ECO:0000259" key="6">
    <source>
        <dbReference type="Pfam" id="PF00884"/>
    </source>
</evidence>
<dbReference type="Gene3D" id="3.40.720.10">
    <property type="entry name" value="Alkaline Phosphatase, subunit A"/>
    <property type="match status" value="1"/>
</dbReference>
<dbReference type="PROSITE" id="PS00523">
    <property type="entry name" value="SULFATASE_1"/>
    <property type="match status" value="1"/>
</dbReference>
<dbReference type="InterPro" id="IPR050738">
    <property type="entry name" value="Sulfatase"/>
</dbReference>
<dbReference type="PANTHER" id="PTHR42693:SF53">
    <property type="entry name" value="ENDO-4-O-SULFATASE"/>
    <property type="match status" value="1"/>
</dbReference>
<dbReference type="EMBL" id="JBHUJB010000009">
    <property type="protein sequence ID" value="MFD2157633.1"/>
    <property type="molecule type" value="Genomic_DNA"/>
</dbReference>
<dbReference type="RefSeq" id="WP_377089919.1">
    <property type="nucleotide sequence ID" value="NZ_JBHSJL010000014.1"/>
</dbReference>
<sequence length="587" mass="66116">MQYFMLARLIGMGIAMVSMVSAADRPNIVLVMTDDQGYGDFGATGNALIKTPELDAMAQRSASWEEFYVSPVCSPTRACLMTGRYNHRTKCIDTFLGRSMMASDEVTLAEVLQDNGYATGIFGKWHLGDNYPMRPSDQGFSYSLIHKGGGLGQPADPRDNKARYTNALLFENDREVETEGYSTDVFFDHSFEFMEQSKKAGKPFFAYVSLNAPHSPFHDVPQGLYEKYQKVDFSPIMVLDEGKDQAKENDKLARIAAMITNIDDNMGKLFKKLSDMGLSDDTIVIFLTDNGPNTRRFVGPFRGKKSELYEGGVRTPLWIQWPKVLKPGSQIKKSVAAHIDLMPTLLDACGVKEVPNGMDGRSVLEKLKNPEVELEQRPIVIQYHRGDEISKYHSCMVRLGKWKLVHPSGTQKTKFEGEPKWELYDLAADPGETKDLIGVEKEVAATLIARYESWYKDVSGARADQPGPPYIVVEKDKENPSVLTWQDMIEGTWRPNKVGYYKVEFTQDGRYDIRCEAALGYKLKKDEKWTAKLELGGKEYSTPFNPETGIGVFEALSIPAGRYTLKTKIVSEGGEEWVVYHTRILHR</sequence>
<dbReference type="InterPro" id="IPR017850">
    <property type="entry name" value="Alkaline_phosphatase_core_sf"/>
</dbReference>
<protein>
    <submittedName>
        <fullName evidence="7">Arylsulfatase</fullName>
    </submittedName>
</protein>
<dbReference type="InterPro" id="IPR000917">
    <property type="entry name" value="Sulfatase_N"/>
</dbReference>
<evidence type="ECO:0000313" key="8">
    <source>
        <dbReference type="Proteomes" id="UP001597389"/>
    </source>
</evidence>
<dbReference type="InterPro" id="IPR024607">
    <property type="entry name" value="Sulfatase_CS"/>
</dbReference>
<dbReference type="Proteomes" id="UP001597389">
    <property type="component" value="Unassembled WGS sequence"/>
</dbReference>
<keyword evidence="8" id="KW-1185">Reference proteome</keyword>
<evidence type="ECO:0000256" key="1">
    <source>
        <dbReference type="ARBA" id="ARBA00008779"/>
    </source>
</evidence>
<name>A0ABW4Z6M6_9BACT</name>
<feature type="domain" description="Sulfatase N-terminal" evidence="6">
    <location>
        <begin position="26"/>
        <end position="351"/>
    </location>
</feature>
<keyword evidence="5" id="KW-0732">Signal</keyword>
<proteinExistence type="inferred from homology"/>
<feature type="signal peptide" evidence="5">
    <location>
        <begin position="1"/>
        <end position="22"/>
    </location>
</feature>
<keyword evidence="2" id="KW-0479">Metal-binding</keyword>
<dbReference type="PANTHER" id="PTHR42693">
    <property type="entry name" value="ARYLSULFATASE FAMILY MEMBER"/>
    <property type="match status" value="1"/>
</dbReference>
<evidence type="ECO:0000256" key="5">
    <source>
        <dbReference type="SAM" id="SignalP"/>
    </source>
</evidence>
<evidence type="ECO:0000256" key="2">
    <source>
        <dbReference type="ARBA" id="ARBA00022723"/>
    </source>
</evidence>
<comment type="caution">
    <text evidence="7">The sequence shown here is derived from an EMBL/GenBank/DDBJ whole genome shotgun (WGS) entry which is preliminary data.</text>
</comment>
<reference evidence="8" key="1">
    <citation type="journal article" date="2019" name="Int. J. Syst. Evol. Microbiol.">
        <title>The Global Catalogue of Microorganisms (GCM) 10K type strain sequencing project: providing services to taxonomists for standard genome sequencing and annotation.</title>
        <authorList>
            <consortium name="The Broad Institute Genomics Platform"/>
            <consortium name="The Broad Institute Genome Sequencing Center for Infectious Disease"/>
            <person name="Wu L."/>
            <person name="Ma J."/>
        </authorList>
    </citation>
    <scope>NUCLEOTIDE SEQUENCE [LARGE SCALE GENOMIC DNA]</scope>
    <source>
        <strain evidence="8">CCUG 57942</strain>
    </source>
</reference>
<keyword evidence="3" id="KW-0378">Hydrolase</keyword>
<dbReference type="SUPFAM" id="SSF53649">
    <property type="entry name" value="Alkaline phosphatase-like"/>
    <property type="match status" value="1"/>
</dbReference>
<keyword evidence="4" id="KW-0106">Calcium</keyword>
<dbReference type="Pfam" id="PF00884">
    <property type="entry name" value="Sulfatase"/>
    <property type="match status" value="1"/>
</dbReference>
<organism evidence="7 8">
    <name type="scientific">Rubritalea tangerina</name>
    <dbReference type="NCBI Taxonomy" id="430798"/>
    <lineage>
        <taxon>Bacteria</taxon>
        <taxon>Pseudomonadati</taxon>
        <taxon>Verrucomicrobiota</taxon>
        <taxon>Verrucomicrobiia</taxon>
        <taxon>Verrucomicrobiales</taxon>
        <taxon>Rubritaleaceae</taxon>
        <taxon>Rubritalea</taxon>
    </lineage>
</organism>
<evidence type="ECO:0000256" key="4">
    <source>
        <dbReference type="ARBA" id="ARBA00022837"/>
    </source>
</evidence>
<gene>
    <name evidence="7" type="ORF">ACFSW8_01830</name>
</gene>
<dbReference type="Gene3D" id="3.30.1120.10">
    <property type="match status" value="1"/>
</dbReference>
<accession>A0ABW4Z6M6</accession>
<evidence type="ECO:0000256" key="3">
    <source>
        <dbReference type="ARBA" id="ARBA00022801"/>
    </source>
</evidence>
<evidence type="ECO:0000313" key="7">
    <source>
        <dbReference type="EMBL" id="MFD2157633.1"/>
    </source>
</evidence>
<dbReference type="CDD" id="cd16146">
    <property type="entry name" value="ARS_like"/>
    <property type="match status" value="1"/>
</dbReference>